<evidence type="ECO:0000313" key="16">
    <source>
        <dbReference type="Proteomes" id="UP000095284"/>
    </source>
</evidence>
<evidence type="ECO:0000256" key="3">
    <source>
        <dbReference type="ARBA" id="ARBA00012552"/>
    </source>
</evidence>
<dbReference type="CDD" id="cd18787">
    <property type="entry name" value="SF2_C_DEAD"/>
    <property type="match status" value="1"/>
</dbReference>
<evidence type="ECO:0000313" key="17">
    <source>
        <dbReference type="Proteomes" id="UP000659654"/>
    </source>
</evidence>
<feature type="domain" description="Helicase ATP-binding" evidence="13">
    <location>
        <begin position="128"/>
        <end position="318"/>
    </location>
</feature>
<evidence type="ECO:0000256" key="1">
    <source>
        <dbReference type="ARBA" id="ARBA00004604"/>
    </source>
</evidence>
<dbReference type="InterPro" id="IPR027417">
    <property type="entry name" value="P-loop_NTPase"/>
</dbReference>
<gene>
    <name evidence="15" type="ORF">BXYJ_LOCUS12392</name>
</gene>
<keyword evidence="10" id="KW-0539">Nucleus</keyword>
<evidence type="ECO:0000256" key="2">
    <source>
        <dbReference type="ARBA" id="ARBA00009334"/>
    </source>
</evidence>
<dbReference type="InterPro" id="IPR044742">
    <property type="entry name" value="DEAD/DEAH_RhlB"/>
</dbReference>
<comment type="similarity">
    <text evidence="2">Belongs to the DEAD box helicase family. DDX5/DBP2 subfamily.</text>
</comment>
<feature type="domain" description="Helicase C-terminal" evidence="14">
    <location>
        <begin position="359"/>
        <end position="513"/>
    </location>
</feature>
<evidence type="ECO:0000259" key="13">
    <source>
        <dbReference type="PROSITE" id="PS51192"/>
    </source>
</evidence>
<dbReference type="PANTHER" id="PTHR47958">
    <property type="entry name" value="ATP-DEPENDENT RNA HELICASE DBP3"/>
    <property type="match status" value="1"/>
</dbReference>
<dbReference type="Proteomes" id="UP000582659">
    <property type="component" value="Unassembled WGS sequence"/>
</dbReference>
<evidence type="ECO:0000256" key="6">
    <source>
        <dbReference type="ARBA" id="ARBA00022741"/>
    </source>
</evidence>
<dbReference type="EMBL" id="CAJFDI010000005">
    <property type="protein sequence ID" value="CAD5232301.1"/>
    <property type="molecule type" value="Genomic_DNA"/>
</dbReference>
<keyword evidence="5" id="KW-0698">rRNA processing</keyword>
<dbReference type="PROSITE" id="PS51194">
    <property type="entry name" value="HELICASE_CTER"/>
    <property type="match status" value="1"/>
</dbReference>
<dbReference type="SMR" id="A0A1I7RP28"/>
<organism evidence="16 18">
    <name type="scientific">Bursaphelenchus xylophilus</name>
    <name type="common">Pinewood nematode worm</name>
    <name type="synonym">Aphelenchoides xylophilus</name>
    <dbReference type="NCBI Taxonomy" id="6326"/>
    <lineage>
        <taxon>Eukaryota</taxon>
        <taxon>Metazoa</taxon>
        <taxon>Ecdysozoa</taxon>
        <taxon>Nematoda</taxon>
        <taxon>Chromadorea</taxon>
        <taxon>Rhabditida</taxon>
        <taxon>Tylenchina</taxon>
        <taxon>Tylenchomorpha</taxon>
        <taxon>Aphelenchoidea</taxon>
        <taxon>Aphelenchoididae</taxon>
        <taxon>Bursaphelenchus</taxon>
    </lineage>
</organism>
<accession>A0A1I7RP28</accession>
<sequence length="557" mass="62167">MLHVGDGSNTFKRSGIGGVLKALDSDSSSKGERTPPGSVGYIRNRTFFTAAEQVANGRYEDEDRIKTGAAFKAQREIDEQDVMIIGSKDIKKPMKRFKDLEWPLALLENITDSFPDGPTVVQSYAIPYINDPGAGDLLLRSHTGSGKTAAFMIPIINNIAKLKREKKLPPRSPIAVVLVPTRELAIQVAKEGGKLARGTGINICFLIGAIPNSDIRINVERHGCDIIVGTLGKISHFLLDKESSKEGGKAFFSPDHIRYLVLDEADRLLSSEEARTIVDNIKDSMSMRTNYQVIMNSATLSVHEYDDYLLFMPTAITVGQNFPVDSVIQRFVNVSEYPIKNVPDEFRLIQPGIAWRVQKIDFLLNLCHSWKSRNISFPKVIIFVNTKRKAEFVAAALLQRDFRALAMHGDYPLAQRHETINALKDEKIDIIVGTDVISRGLNVPNVDVVVNYDMPVRRAEEYVHRIGRTGRMGNVGRAISFYDPSTDFVMAQMVEKIMLKTNQEVPEYLSYSITAQCDTFLSQALLTGMERPAASLLDSNHVSAWRFIADEAVVQFI</sequence>
<dbReference type="InterPro" id="IPR001650">
    <property type="entry name" value="Helicase_C-like"/>
</dbReference>
<name>A0A1I7RP28_BURXY</name>
<comment type="function">
    <text evidence="11">ATP-dependent RNA helicase required for 60S ribosomal subunit synthesis. Involved in efficient pre-rRNA processing, predominantly at site A3, which is necessary for the normal formation of 25S and 5.8S rRNAs.</text>
</comment>
<keyword evidence="6 12" id="KW-0547">Nucleotide-binding</keyword>
<keyword evidence="17" id="KW-1185">Reference proteome</keyword>
<dbReference type="Pfam" id="PF00271">
    <property type="entry name" value="Helicase_C"/>
    <property type="match status" value="1"/>
</dbReference>
<reference evidence="18" key="1">
    <citation type="submission" date="2016-11" db="UniProtKB">
        <authorList>
            <consortium name="WormBaseParasite"/>
        </authorList>
    </citation>
    <scope>IDENTIFICATION</scope>
</reference>
<dbReference type="EC" id="3.6.4.13" evidence="3"/>
<dbReference type="GO" id="GO:0016787">
    <property type="term" value="F:hydrolase activity"/>
    <property type="evidence" value="ECO:0007669"/>
    <property type="project" value="UniProtKB-KW"/>
</dbReference>
<dbReference type="PROSITE" id="PS51192">
    <property type="entry name" value="HELICASE_ATP_BIND_1"/>
    <property type="match status" value="1"/>
</dbReference>
<dbReference type="InterPro" id="IPR014001">
    <property type="entry name" value="Helicase_ATP-bd"/>
</dbReference>
<keyword evidence="9 12" id="KW-0067">ATP-binding</keyword>
<evidence type="ECO:0000256" key="4">
    <source>
        <dbReference type="ARBA" id="ARBA00022517"/>
    </source>
</evidence>
<dbReference type="Proteomes" id="UP000095284">
    <property type="component" value="Unplaced"/>
</dbReference>
<dbReference type="WBParaSite" id="BXY_0246800.1">
    <property type="protein sequence ID" value="BXY_0246800.1"/>
    <property type="gene ID" value="BXY_0246800"/>
</dbReference>
<dbReference type="Gene3D" id="3.40.50.300">
    <property type="entry name" value="P-loop containing nucleotide triphosphate hydrolases"/>
    <property type="match status" value="2"/>
</dbReference>
<dbReference type="GO" id="GO:0043186">
    <property type="term" value="C:P granule"/>
    <property type="evidence" value="ECO:0007669"/>
    <property type="project" value="UniProtKB-ARBA"/>
</dbReference>
<keyword evidence="7 12" id="KW-0378">Hydrolase</keyword>
<reference evidence="15" key="2">
    <citation type="submission" date="2020-09" db="EMBL/GenBank/DDBJ databases">
        <authorList>
            <person name="Kikuchi T."/>
        </authorList>
    </citation>
    <scope>NUCLEOTIDE SEQUENCE</scope>
    <source>
        <strain evidence="15">Ka4C1</strain>
    </source>
</reference>
<dbReference type="GO" id="GO:0003724">
    <property type="term" value="F:RNA helicase activity"/>
    <property type="evidence" value="ECO:0007669"/>
    <property type="project" value="UniProtKB-EC"/>
</dbReference>
<dbReference type="PROSITE" id="PS00039">
    <property type="entry name" value="DEAD_ATP_HELICASE"/>
    <property type="match status" value="1"/>
</dbReference>
<evidence type="ECO:0000256" key="8">
    <source>
        <dbReference type="ARBA" id="ARBA00022806"/>
    </source>
</evidence>
<dbReference type="CDD" id="cd00268">
    <property type="entry name" value="DEADc"/>
    <property type="match status" value="1"/>
</dbReference>
<dbReference type="SMART" id="SM00490">
    <property type="entry name" value="HELICc"/>
    <property type="match status" value="1"/>
</dbReference>
<dbReference type="Pfam" id="PF00270">
    <property type="entry name" value="DEAD"/>
    <property type="match status" value="1"/>
</dbReference>
<dbReference type="InterPro" id="IPR011545">
    <property type="entry name" value="DEAD/DEAH_box_helicase_dom"/>
</dbReference>
<dbReference type="EMBL" id="CAJFCV020000005">
    <property type="protein sequence ID" value="CAG9124487.1"/>
    <property type="molecule type" value="Genomic_DNA"/>
</dbReference>
<evidence type="ECO:0000256" key="9">
    <source>
        <dbReference type="ARBA" id="ARBA00022840"/>
    </source>
</evidence>
<evidence type="ECO:0000313" key="18">
    <source>
        <dbReference type="WBParaSite" id="BXY_0246800.1"/>
    </source>
</evidence>
<evidence type="ECO:0000256" key="11">
    <source>
        <dbReference type="ARBA" id="ARBA00037449"/>
    </source>
</evidence>
<dbReference type="eggNOG" id="KOG0335">
    <property type="taxonomic scope" value="Eukaryota"/>
</dbReference>
<dbReference type="GO" id="GO:0005524">
    <property type="term" value="F:ATP binding"/>
    <property type="evidence" value="ECO:0007669"/>
    <property type="project" value="UniProtKB-KW"/>
</dbReference>
<evidence type="ECO:0000313" key="15">
    <source>
        <dbReference type="EMBL" id="CAD5232301.1"/>
    </source>
</evidence>
<evidence type="ECO:0000259" key="14">
    <source>
        <dbReference type="PROSITE" id="PS51194"/>
    </source>
</evidence>
<keyword evidence="8 12" id="KW-0347">Helicase</keyword>
<dbReference type="Proteomes" id="UP000659654">
    <property type="component" value="Unassembled WGS sequence"/>
</dbReference>
<dbReference type="OrthoDB" id="10256233at2759"/>
<evidence type="ECO:0000256" key="5">
    <source>
        <dbReference type="ARBA" id="ARBA00022552"/>
    </source>
</evidence>
<dbReference type="GO" id="GO:0003676">
    <property type="term" value="F:nucleic acid binding"/>
    <property type="evidence" value="ECO:0007669"/>
    <property type="project" value="InterPro"/>
</dbReference>
<dbReference type="SMART" id="SM00487">
    <property type="entry name" value="DEXDc"/>
    <property type="match status" value="1"/>
</dbReference>
<evidence type="ECO:0000256" key="10">
    <source>
        <dbReference type="ARBA" id="ARBA00023242"/>
    </source>
</evidence>
<comment type="subcellular location">
    <subcellularLocation>
        <location evidence="1">Nucleus</location>
        <location evidence="1">Nucleolus</location>
    </subcellularLocation>
</comment>
<dbReference type="AlphaFoldDB" id="A0A1I7RP28"/>
<protein>
    <recommendedName>
        <fullName evidence="3">RNA helicase</fullName>
        <ecNumber evidence="3">3.6.4.13</ecNumber>
    </recommendedName>
</protein>
<dbReference type="InterPro" id="IPR000629">
    <property type="entry name" value="RNA-helicase_DEAD-box_CS"/>
</dbReference>
<keyword evidence="4" id="KW-0690">Ribosome biogenesis</keyword>
<evidence type="ECO:0000256" key="7">
    <source>
        <dbReference type="ARBA" id="ARBA00022801"/>
    </source>
</evidence>
<dbReference type="SUPFAM" id="SSF52540">
    <property type="entry name" value="P-loop containing nucleoside triphosphate hydrolases"/>
    <property type="match status" value="1"/>
</dbReference>
<evidence type="ECO:0000256" key="12">
    <source>
        <dbReference type="RuleBase" id="RU000492"/>
    </source>
</evidence>
<proteinExistence type="inferred from homology"/>